<proteinExistence type="inferred from homology"/>
<dbReference type="InterPro" id="IPR029044">
    <property type="entry name" value="Nucleotide-diphossugar_trans"/>
</dbReference>
<dbReference type="SUPFAM" id="SSF53448">
    <property type="entry name" value="Nucleotide-diphospho-sugar transferases"/>
    <property type="match status" value="1"/>
</dbReference>
<evidence type="ECO:0000256" key="1">
    <source>
        <dbReference type="ARBA" id="ARBA00006739"/>
    </source>
</evidence>
<dbReference type="RefSeq" id="WP_382253581.1">
    <property type="nucleotide sequence ID" value="NZ_JBHTBX010000001.1"/>
</dbReference>
<keyword evidence="5" id="KW-1185">Reference proteome</keyword>
<evidence type="ECO:0000256" key="3">
    <source>
        <dbReference type="ARBA" id="ARBA00022679"/>
    </source>
</evidence>
<evidence type="ECO:0000256" key="2">
    <source>
        <dbReference type="ARBA" id="ARBA00022676"/>
    </source>
</evidence>
<comment type="similarity">
    <text evidence="1">Belongs to the glycosyltransferase 2 family.</text>
</comment>
<dbReference type="PANTHER" id="PTHR43179:SF12">
    <property type="entry name" value="GALACTOFURANOSYLTRANSFERASE GLFT2"/>
    <property type="match status" value="1"/>
</dbReference>
<dbReference type="PANTHER" id="PTHR43179">
    <property type="entry name" value="RHAMNOSYLTRANSFERASE WBBL"/>
    <property type="match status" value="1"/>
</dbReference>
<accession>A0ABW2R4J9</accession>
<reference evidence="5" key="1">
    <citation type="journal article" date="2019" name="Int. J. Syst. Evol. Microbiol.">
        <title>The Global Catalogue of Microorganisms (GCM) 10K type strain sequencing project: providing services to taxonomists for standard genome sequencing and annotation.</title>
        <authorList>
            <consortium name="The Broad Institute Genomics Platform"/>
            <consortium name="The Broad Institute Genome Sequencing Center for Infectious Disease"/>
            <person name="Wu L."/>
            <person name="Ma J."/>
        </authorList>
    </citation>
    <scope>NUCLEOTIDE SEQUENCE [LARGE SCALE GENOMIC DNA]</scope>
    <source>
        <strain evidence="5">CCUG 54518</strain>
    </source>
</reference>
<dbReference type="EMBL" id="JBHTBX010000001">
    <property type="protein sequence ID" value="MFC7433389.1"/>
    <property type="molecule type" value="Genomic_DNA"/>
</dbReference>
<organism evidence="4 5">
    <name type="scientific">Hydrogenophaga bisanensis</name>
    <dbReference type="NCBI Taxonomy" id="439611"/>
    <lineage>
        <taxon>Bacteria</taxon>
        <taxon>Pseudomonadati</taxon>
        <taxon>Pseudomonadota</taxon>
        <taxon>Betaproteobacteria</taxon>
        <taxon>Burkholderiales</taxon>
        <taxon>Comamonadaceae</taxon>
        <taxon>Hydrogenophaga</taxon>
    </lineage>
</organism>
<name>A0ABW2R4J9_9BURK</name>
<evidence type="ECO:0000313" key="5">
    <source>
        <dbReference type="Proteomes" id="UP001596495"/>
    </source>
</evidence>
<dbReference type="Gene3D" id="3.90.550.10">
    <property type="entry name" value="Spore Coat Polysaccharide Biosynthesis Protein SpsA, Chain A"/>
    <property type="match status" value="1"/>
</dbReference>
<keyword evidence="3" id="KW-0808">Transferase</keyword>
<protein>
    <recommendedName>
        <fullName evidence="6">Rhamnosyltransferase</fullName>
    </recommendedName>
</protein>
<evidence type="ECO:0000313" key="4">
    <source>
        <dbReference type="EMBL" id="MFC7433389.1"/>
    </source>
</evidence>
<gene>
    <name evidence="4" type="ORF">ACFQNJ_02560</name>
</gene>
<comment type="caution">
    <text evidence="4">The sequence shown here is derived from an EMBL/GenBank/DDBJ whole genome shotgun (WGS) entry which is preliminary data.</text>
</comment>
<sequence>MDLLRQLDDSACDFLVIDNHSSNIAELKASVDPLSSCQGLLALGENIGQAAALNRALDEVARRGYELALLFDQDSSIGAHFVENLLTAWDEAQALTPGRVAAVGPRLVEPHSGRRMPFRSFRRLLERQESPATADGKLIHTAFLITSGSLVSLQALAHIGPMRSDYFIDNVDLEWCFRAVSKGYALYGSEHASLLHRIGEDSDNPLVKRGLIVQHSALRYYYSTRNRRHLHRQTYAPLVWRIKDNVRWALKTLYLLLTSAERRAFWSSLRRALRDARHLP</sequence>
<keyword evidence="2" id="KW-0328">Glycosyltransferase</keyword>
<evidence type="ECO:0008006" key="6">
    <source>
        <dbReference type="Google" id="ProtNLM"/>
    </source>
</evidence>
<dbReference type="Proteomes" id="UP001596495">
    <property type="component" value="Unassembled WGS sequence"/>
</dbReference>